<keyword evidence="7" id="KW-1185">Reference proteome</keyword>
<dbReference type="InParanoid" id="A0A1J7JVL5"/>
<dbReference type="PANTHER" id="PTHR24012">
    <property type="entry name" value="RNA BINDING PROTEIN"/>
    <property type="match status" value="1"/>
</dbReference>
<protein>
    <recommendedName>
        <fullName evidence="5">RRM domain-containing protein</fullName>
    </recommendedName>
</protein>
<organism evidence="6 7">
    <name type="scientific">Coniochaeta ligniaria NRRL 30616</name>
    <dbReference type="NCBI Taxonomy" id="1408157"/>
    <lineage>
        <taxon>Eukaryota</taxon>
        <taxon>Fungi</taxon>
        <taxon>Dikarya</taxon>
        <taxon>Ascomycota</taxon>
        <taxon>Pezizomycotina</taxon>
        <taxon>Sordariomycetes</taxon>
        <taxon>Sordariomycetidae</taxon>
        <taxon>Coniochaetales</taxon>
        <taxon>Coniochaetaceae</taxon>
        <taxon>Coniochaeta</taxon>
    </lineage>
</organism>
<feature type="domain" description="RRM" evidence="5">
    <location>
        <begin position="361"/>
        <end position="439"/>
    </location>
</feature>
<proteinExistence type="predicted"/>
<evidence type="ECO:0000256" key="2">
    <source>
        <dbReference type="ARBA" id="ARBA00022884"/>
    </source>
</evidence>
<keyword evidence="1" id="KW-0677">Repeat</keyword>
<name>A0A1J7JVL5_9PEZI</name>
<dbReference type="STRING" id="1408157.A0A1J7JVL5"/>
<evidence type="ECO:0000256" key="1">
    <source>
        <dbReference type="ARBA" id="ARBA00022737"/>
    </source>
</evidence>
<dbReference type="AlphaFoldDB" id="A0A1J7JVL5"/>
<evidence type="ECO:0000313" key="7">
    <source>
        <dbReference type="Proteomes" id="UP000182658"/>
    </source>
</evidence>
<dbReference type="SMART" id="SM00360">
    <property type="entry name" value="RRM"/>
    <property type="match status" value="2"/>
</dbReference>
<evidence type="ECO:0000313" key="6">
    <source>
        <dbReference type="EMBL" id="OIW31786.1"/>
    </source>
</evidence>
<reference evidence="6 7" key="1">
    <citation type="submission" date="2016-10" db="EMBL/GenBank/DDBJ databases">
        <title>Draft genome sequence of Coniochaeta ligniaria NRRL30616, a lignocellulolytic fungus for bioabatement of inhibitors in plant biomass hydrolysates.</title>
        <authorList>
            <consortium name="DOE Joint Genome Institute"/>
            <person name="Jimenez D.J."/>
            <person name="Hector R.E."/>
            <person name="Riley R."/>
            <person name="Sun H."/>
            <person name="Grigoriev I.V."/>
            <person name="Van Elsas J.D."/>
            <person name="Nichols N.N."/>
        </authorList>
    </citation>
    <scope>NUCLEOTIDE SEQUENCE [LARGE SCALE GENOMIC DNA]</scope>
    <source>
        <strain evidence="6 7">NRRL 30616</strain>
    </source>
</reference>
<dbReference type="EMBL" id="KV875095">
    <property type="protein sequence ID" value="OIW31786.1"/>
    <property type="molecule type" value="Genomic_DNA"/>
</dbReference>
<sequence length="561" mass="60738">MSMRPPFRQGSVAPGEPAPNNRGHPYMHGSPTVGQYEVLQAQAQAQAQAQLGRHPDGLGAVMNQFSSLSLPSGPMPGGSALPQHMTAHAAYYTAGGEGAIAYTPYGPVPMGNMSQVPEAYHQASLGPQYPIHSGFGHIPVPYSVLGPYTPGRATSYADRSNDVPALENRRGSYSTTESTPATPFFGHASDRGNAARISVARSTFNTPSPDHAQAAAGFQKASVIEDVDLEALLKQDPAIPRAVPAVFTPPQHMKTLEQCLENRIVGNRNVYIRGLHPTTDDDLLLKYAQRFGDVEQSKAIIDTATGACKGFGFAKFTDVRNSEKAIRGFYSLGYEVGFARVRYAKESFNARLKAEGDESSTNLYLSNLPKRLTEAELNAIFVGYHVLSSKILRDSMGNSRGVGFARFESRDECEEVIKKYHGMAIGDDQMCMQVRYADTPAQKELKRVTAERRQFRTNEYNIGAYGTAEVGIHPSIYAPQPGWRAAGRLSDSTYNRGGVPDHMFPAHSVDGVNKDNKPIMTKSANASVDDGSDDEGATVVDTSIVANLSTKSSPSIKREKL</sequence>
<keyword evidence="2 3" id="KW-0694">RNA-binding</keyword>
<dbReference type="InterPro" id="IPR012677">
    <property type="entry name" value="Nucleotide-bd_a/b_plait_sf"/>
</dbReference>
<dbReference type="FunFam" id="3.30.70.330:FF:000468">
    <property type="entry name" value="Related to single-stranded DNA-binding protein MSSP-1"/>
    <property type="match status" value="1"/>
</dbReference>
<evidence type="ECO:0000256" key="3">
    <source>
        <dbReference type="PROSITE-ProRule" id="PRU00176"/>
    </source>
</evidence>
<gene>
    <name evidence="6" type="ORF">CONLIGDRAFT_641567</name>
</gene>
<feature type="compositionally biased region" description="Polar residues" evidence="4">
    <location>
        <begin position="171"/>
        <end position="181"/>
    </location>
</feature>
<evidence type="ECO:0000256" key="4">
    <source>
        <dbReference type="SAM" id="MobiDB-lite"/>
    </source>
</evidence>
<dbReference type="Proteomes" id="UP000182658">
    <property type="component" value="Unassembled WGS sequence"/>
</dbReference>
<dbReference type="PROSITE" id="PS50102">
    <property type="entry name" value="RRM"/>
    <property type="match status" value="2"/>
</dbReference>
<dbReference type="OrthoDB" id="271725at2759"/>
<feature type="region of interest" description="Disordered" evidence="4">
    <location>
        <begin position="165"/>
        <end position="188"/>
    </location>
</feature>
<dbReference type="GO" id="GO:0003723">
    <property type="term" value="F:RNA binding"/>
    <property type="evidence" value="ECO:0007669"/>
    <property type="project" value="UniProtKB-UniRule"/>
</dbReference>
<feature type="domain" description="RRM" evidence="5">
    <location>
        <begin position="268"/>
        <end position="346"/>
    </location>
</feature>
<accession>A0A1J7JVL5</accession>
<dbReference type="InterPro" id="IPR035979">
    <property type="entry name" value="RBD_domain_sf"/>
</dbReference>
<dbReference type="Gene3D" id="3.30.70.330">
    <property type="match status" value="2"/>
</dbReference>
<feature type="region of interest" description="Disordered" evidence="4">
    <location>
        <begin position="1"/>
        <end position="31"/>
    </location>
</feature>
<evidence type="ECO:0000259" key="5">
    <source>
        <dbReference type="PROSITE" id="PS50102"/>
    </source>
</evidence>
<dbReference type="InterPro" id="IPR000504">
    <property type="entry name" value="RRM_dom"/>
</dbReference>
<dbReference type="Pfam" id="PF00076">
    <property type="entry name" value="RRM_1"/>
    <property type="match status" value="2"/>
</dbReference>
<dbReference type="SUPFAM" id="SSF54928">
    <property type="entry name" value="RNA-binding domain, RBD"/>
    <property type="match status" value="1"/>
</dbReference>